<dbReference type="EC" id="2.7.7.7" evidence="1 9"/>
<evidence type="ECO:0000259" key="10">
    <source>
        <dbReference type="Pfam" id="PF06144"/>
    </source>
</evidence>
<dbReference type="InterPro" id="IPR005790">
    <property type="entry name" value="DNA_polIII_delta"/>
</dbReference>
<proteinExistence type="inferred from homology"/>
<dbReference type="Gene3D" id="3.40.50.300">
    <property type="entry name" value="P-loop containing nucleotide triphosphate hydrolases"/>
    <property type="match status" value="1"/>
</dbReference>
<feature type="domain" description="DNA polymerase III delta N-terminal" evidence="10">
    <location>
        <begin position="20"/>
        <end position="136"/>
    </location>
</feature>
<dbReference type="InterPro" id="IPR027417">
    <property type="entry name" value="P-loop_NTPase"/>
</dbReference>
<organism evidence="12 13">
    <name type="scientific">Thioflexithrix psekupsensis</name>
    <dbReference type="NCBI Taxonomy" id="1570016"/>
    <lineage>
        <taxon>Bacteria</taxon>
        <taxon>Pseudomonadati</taxon>
        <taxon>Pseudomonadota</taxon>
        <taxon>Gammaproteobacteria</taxon>
        <taxon>Thiotrichales</taxon>
        <taxon>Thioflexithrix</taxon>
    </lineage>
</organism>
<dbReference type="InterPro" id="IPR008921">
    <property type="entry name" value="DNA_pol3_clamp-load_cplx_C"/>
</dbReference>
<keyword evidence="6" id="KW-0239">DNA-directed DNA polymerase</keyword>
<protein>
    <recommendedName>
        <fullName evidence="2 9">DNA polymerase III subunit delta</fullName>
        <ecNumber evidence="1 9">2.7.7.7</ecNumber>
    </recommendedName>
</protein>
<evidence type="ECO:0000256" key="6">
    <source>
        <dbReference type="ARBA" id="ARBA00022932"/>
    </source>
</evidence>
<dbReference type="EMBL" id="MSLT01000023">
    <property type="protein sequence ID" value="OUD12156.1"/>
    <property type="molecule type" value="Genomic_DNA"/>
</dbReference>
<accession>A0A251X442</accession>
<dbReference type="AlphaFoldDB" id="A0A251X442"/>
<gene>
    <name evidence="12" type="ORF">TPSD3_13595</name>
</gene>
<dbReference type="SUPFAM" id="SSF48019">
    <property type="entry name" value="post-AAA+ oligomerization domain-like"/>
    <property type="match status" value="1"/>
</dbReference>
<dbReference type="GO" id="GO:0006261">
    <property type="term" value="P:DNA-templated DNA replication"/>
    <property type="evidence" value="ECO:0007669"/>
    <property type="project" value="TreeGrafter"/>
</dbReference>
<dbReference type="OrthoDB" id="9770982at2"/>
<evidence type="ECO:0000259" key="11">
    <source>
        <dbReference type="Pfam" id="PF14840"/>
    </source>
</evidence>
<dbReference type="NCBIfam" id="TIGR01128">
    <property type="entry name" value="holA"/>
    <property type="match status" value="1"/>
</dbReference>
<dbReference type="GO" id="GO:0003887">
    <property type="term" value="F:DNA-directed DNA polymerase activity"/>
    <property type="evidence" value="ECO:0007669"/>
    <property type="project" value="UniProtKB-UniRule"/>
</dbReference>
<keyword evidence="4" id="KW-0548">Nucleotidyltransferase</keyword>
<comment type="catalytic activity">
    <reaction evidence="8">
        <text>DNA(n) + a 2'-deoxyribonucleoside 5'-triphosphate = DNA(n+1) + diphosphate</text>
        <dbReference type="Rhea" id="RHEA:22508"/>
        <dbReference type="Rhea" id="RHEA-COMP:17339"/>
        <dbReference type="Rhea" id="RHEA-COMP:17340"/>
        <dbReference type="ChEBI" id="CHEBI:33019"/>
        <dbReference type="ChEBI" id="CHEBI:61560"/>
        <dbReference type="ChEBI" id="CHEBI:173112"/>
        <dbReference type="EC" id="2.7.7.7"/>
    </reaction>
</comment>
<evidence type="ECO:0000313" key="13">
    <source>
        <dbReference type="Proteomes" id="UP000194798"/>
    </source>
</evidence>
<sequence length="344" mass="39294">MRIKAAQLAAQLKKPFTPIYLILGEEPLQLRESTDLIRSVARQQGYQERVVFYVDTGFDWNQFDAEANSLSLFAQRRILELDFGSRTPNEGAGKILQAYCAHPPAETLLLITVDKLDGQKQKTKWFIELEKIATIVLVSAIEIAQLPQWIAQRMQQAKLQATPEAIELLAERSEGHLLACAQEIEKLALLYPNQSIDTPQVLEAVADSARFEVFGWVESVLKGDAPRSVRQLENLRSEGQDAFFICWALQQELRNLAQISFAIQQGESMDMLFKQFRIWSHRQTLIKQALKRYPTIAWQRFLKQSIKIDKIVKGVEIGDPWDELKRLSLFVSGVRVFATAKKTH</sequence>
<dbReference type="SUPFAM" id="SSF52540">
    <property type="entry name" value="P-loop containing nucleoside triphosphate hydrolases"/>
    <property type="match status" value="1"/>
</dbReference>
<dbReference type="PANTHER" id="PTHR34388:SF1">
    <property type="entry name" value="DNA POLYMERASE III SUBUNIT DELTA"/>
    <property type="match status" value="1"/>
</dbReference>
<keyword evidence="3" id="KW-0808">Transferase</keyword>
<evidence type="ECO:0000313" key="12">
    <source>
        <dbReference type="EMBL" id="OUD12156.1"/>
    </source>
</evidence>
<evidence type="ECO:0000256" key="3">
    <source>
        <dbReference type="ARBA" id="ARBA00022679"/>
    </source>
</evidence>
<evidence type="ECO:0000256" key="1">
    <source>
        <dbReference type="ARBA" id="ARBA00012417"/>
    </source>
</evidence>
<dbReference type="Proteomes" id="UP000194798">
    <property type="component" value="Unassembled WGS sequence"/>
</dbReference>
<evidence type="ECO:0000256" key="4">
    <source>
        <dbReference type="ARBA" id="ARBA00022695"/>
    </source>
</evidence>
<comment type="similarity">
    <text evidence="7">Belongs to the DNA polymerase HolA subunit family.</text>
</comment>
<dbReference type="InterPro" id="IPR010372">
    <property type="entry name" value="DNA_pol3_delta_N"/>
</dbReference>
<comment type="caution">
    <text evidence="12">The sequence shown here is derived from an EMBL/GenBank/DDBJ whole genome shotgun (WGS) entry which is preliminary data.</text>
</comment>
<evidence type="ECO:0000256" key="5">
    <source>
        <dbReference type="ARBA" id="ARBA00022705"/>
    </source>
</evidence>
<dbReference type="Pfam" id="PF14840">
    <property type="entry name" value="DNA_pol3_delt_C"/>
    <property type="match status" value="1"/>
</dbReference>
<dbReference type="Gene3D" id="1.20.272.10">
    <property type="match status" value="1"/>
</dbReference>
<dbReference type="GO" id="GO:0009360">
    <property type="term" value="C:DNA polymerase III complex"/>
    <property type="evidence" value="ECO:0007669"/>
    <property type="project" value="UniProtKB-UniRule"/>
</dbReference>
<name>A0A251X442_9GAMM</name>
<evidence type="ECO:0000256" key="9">
    <source>
        <dbReference type="NCBIfam" id="TIGR01128"/>
    </source>
</evidence>
<dbReference type="PANTHER" id="PTHR34388">
    <property type="entry name" value="DNA POLYMERASE III SUBUNIT DELTA"/>
    <property type="match status" value="1"/>
</dbReference>
<dbReference type="CDD" id="cd18138">
    <property type="entry name" value="HLD_clamp_pol_III_delta"/>
    <property type="match status" value="1"/>
</dbReference>
<evidence type="ECO:0000256" key="2">
    <source>
        <dbReference type="ARBA" id="ARBA00017703"/>
    </source>
</evidence>
<dbReference type="GO" id="GO:0003677">
    <property type="term" value="F:DNA binding"/>
    <property type="evidence" value="ECO:0007669"/>
    <property type="project" value="InterPro"/>
</dbReference>
<reference evidence="12 13" key="1">
    <citation type="submission" date="2016-12" db="EMBL/GenBank/DDBJ databases">
        <title>Thioflexothrix psekupsii D3 genome sequencing and assembly.</title>
        <authorList>
            <person name="Fomenkov A."/>
            <person name="Vincze T."/>
            <person name="Grabovich M."/>
            <person name="Anton B.P."/>
            <person name="Dubinina G."/>
            <person name="Orlova M."/>
            <person name="Belousova E."/>
            <person name="Roberts R.J."/>
        </authorList>
    </citation>
    <scope>NUCLEOTIDE SEQUENCE [LARGE SCALE GENOMIC DNA]</scope>
    <source>
        <strain evidence="12">D3</strain>
    </source>
</reference>
<dbReference type="Gene3D" id="1.10.8.60">
    <property type="match status" value="1"/>
</dbReference>
<feature type="domain" description="DNA polymerase III subunit delta C-terminal" evidence="11">
    <location>
        <begin position="214"/>
        <end position="332"/>
    </location>
</feature>
<dbReference type="RefSeq" id="WP_086489065.1">
    <property type="nucleotide sequence ID" value="NZ_MSLT01000023.1"/>
</dbReference>
<dbReference type="Pfam" id="PF06144">
    <property type="entry name" value="DNA_pol3_delta"/>
    <property type="match status" value="1"/>
</dbReference>
<dbReference type="InterPro" id="IPR032780">
    <property type="entry name" value="DNA_pol3_delt_C"/>
</dbReference>
<evidence type="ECO:0000256" key="8">
    <source>
        <dbReference type="ARBA" id="ARBA00049244"/>
    </source>
</evidence>
<keyword evidence="5" id="KW-0235">DNA replication</keyword>
<keyword evidence="13" id="KW-1185">Reference proteome</keyword>
<evidence type="ECO:0000256" key="7">
    <source>
        <dbReference type="ARBA" id="ARBA00034754"/>
    </source>
</evidence>